<evidence type="ECO:0000313" key="7">
    <source>
        <dbReference type="Proteomes" id="UP000004374"/>
    </source>
</evidence>
<dbReference type="Proteomes" id="UP000004374">
    <property type="component" value="Unassembled WGS sequence"/>
</dbReference>
<accession>I1E2E1</accession>
<evidence type="ECO:0000256" key="2">
    <source>
        <dbReference type="ARBA" id="ARBA00023015"/>
    </source>
</evidence>
<dbReference type="InterPro" id="IPR005119">
    <property type="entry name" value="LysR_subst-bd"/>
</dbReference>
<dbReference type="Pfam" id="PF00126">
    <property type="entry name" value="HTH_1"/>
    <property type="match status" value="1"/>
</dbReference>
<dbReference type="PANTHER" id="PTHR30537:SF5">
    <property type="entry name" value="HTH-TYPE TRANSCRIPTIONAL ACTIVATOR TTDR-RELATED"/>
    <property type="match status" value="1"/>
</dbReference>
<dbReference type="GO" id="GO:0043565">
    <property type="term" value="F:sequence-specific DNA binding"/>
    <property type="evidence" value="ECO:0007669"/>
    <property type="project" value="TreeGrafter"/>
</dbReference>
<dbReference type="Pfam" id="PF03466">
    <property type="entry name" value="LysR_substrate"/>
    <property type="match status" value="1"/>
</dbReference>
<dbReference type="SUPFAM" id="SSF53850">
    <property type="entry name" value="Periplasmic binding protein-like II"/>
    <property type="match status" value="1"/>
</dbReference>
<dbReference type="InterPro" id="IPR036388">
    <property type="entry name" value="WH-like_DNA-bd_sf"/>
</dbReference>
<gene>
    <name evidence="6" type="ORF">RNAN_3494</name>
</gene>
<dbReference type="EMBL" id="BAFK01000029">
    <property type="protein sequence ID" value="GAB60469.1"/>
    <property type="molecule type" value="Genomic_DNA"/>
</dbReference>
<keyword evidence="3" id="KW-0238">DNA-binding</keyword>
<evidence type="ECO:0000256" key="1">
    <source>
        <dbReference type="ARBA" id="ARBA00009437"/>
    </source>
</evidence>
<proteinExistence type="inferred from homology"/>
<dbReference type="InterPro" id="IPR036390">
    <property type="entry name" value="WH_DNA-bd_sf"/>
</dbReference>
<dbReference type="GO" id="GO:0006351">
    <property type="term" value="P:DNA-templated transcription"/>
    <property type="evidence" value="ECO:0007669"/>
    <property type="project" value="TreeGrafter"/>
</dbReference>
<dbReference type="PROSITE" id="PS50931">
    <property type="entry name" value="HTH_LYSR"/>
    <property type="match status" value="1"/>
</dbReference>
<dbReference type="SUPFAM" id="SSF46785">
    <property type="entry name" value="Winged helix' DNA-binding domain"/>
    <property type="match status" value="1"/>
</dbReference>
<keyword evidence="2" id="KW-0805">Transcription regulation</keyword>
<keyword evidence="7" id="KW-1185">Reference proteome</keyword>
<dbReference type="CDD" id="cd08422">
    <property type="entry name" value="PBP2_CrgA_like"/>
    <property type="match status" value="1"/>
</dbReference>
<comment type="caution">
    <text evidence="6">The sequence shown here is derived from an EMBL/GenBank/DDBJ whole genome shotgun (WGS) entry which is preliminary data.</text>
</comment>
<evidence type="ECO:0000256" key="4">
    <source>
        <dbReference type="ARBA" id="ARBA00023163"/>
    </source>
</evidence>
<evidence type="ECO:0000259" key="5">
    <source>
        <dbReference type="PROSITE" id="PS50931"/>
    </source>
</evidence>
<dbReference type="Gene3D" id="1.10.10.10">
    <property type="entry name" value="Winged helix-like DNA-binding domain superfamily/Winged helix DNA-binding domain"/>
    <property type="match status" value="1"/>
</dbReference>
<dbReference type="GO" id="GO:0003700">
    <property type="term" value="F:DNA-binding transcription factor activity"/>
    <property type="evidence" value="ECO:0007669"/>
    <property type="project" value="InterPro"/>
</dbReference>
<dbReference type="PANTHER" id="PTHR30537">
    <property type="entry name" value="HTH-TYPE TRANSCRIPTIONAL REGULATOR"/>
    <property type="match status" value="1"/>
</dbReference>
<feature type="domain" description="HTH lysR-type" evidence="5">
    <location>
        <begin position="18"/>
        <end position="70"/>
    </location>
</feature>
<evidence type="ECO:0000256" key="3">
    <source>
        <dbReference type="ARBA" id="ARBA00023125"/>
    </source>
</evidence>
<reference evidence="6 7" key="1">
    <citation type="journal article" date="2012" name="J. Bacteriol.">
        <title>Genome Sequence of the Protease-Producing Bacterium Rheinheimera nanhaiensis E407-8T, Isolated from Deep-Sea Sediment of the South China Sea.</title>
        <authorList>
            <person name="Zhang X.-Y."/>
            <person name="Zhang Y.-J."/>
            <person name="Qin Q.-L."/>
            <person name="Xie B.-B."/>
            <person name="Chen X.-L."/>
            <person name="Zhou B.-C."/>
            <person name="Zhang Y.-Z."/>
        </authorList>
    </citation>
    <scope>NUCLEOTIDE SEQUENCE [LARGE SCALE GENOMIC DNA]</scope>
    <source>
        <strain evidence="6 7">E407-8</strain>
    </source>
</reference>
<organism evidence="6 7">
    <name type="scientific">Rheinheimera nanhaiensis E407-8</name>
    <dbReference type="NCBI Taxonomy" id="562729"/>
    <lineage>
        <taxon>Bacteria</taxon>
        <taxon>Pseudomonadati</taxon>
        <taxon>Pseudomonadota</taxon>
        <taxon>Gammaproteobacteria</taxon>
        <taxon>Chromatiales</taxon>
        <taxon>Chromatiaceae</taxon>
        <taxon>Rheinheimera</taxon>
    </lineage>
</organism>
<name>I1E2E1_9GAMM</name>
<dbReference type="Gene3D" id="3.40.190.290">
    <property type="match status" value="1"/>
</dbReference>
<sequence>MFISNLNVTVMLNRLEMLRIFCTAAESRSFKEAANRLGISPQAVTRAVKELEQLQGELLFHRNTRHIQVTQVGEKFALIAKERLRAVDELFQTSAPNSGNELQGRVRIAAPVGFGHKCLMPVLLELSTIHPQLDIDLTLSDERVDVVDEKIDIGIRIGFMRDSRFIARQLAKTNMYVVASPDLINRVGRPASIVDLNHLPVTGLVDRNTGRLWPWVFSMGRQWTPSITRFRSADSEAELMSVQNGLGFAQIPDFLVQDLLRQEKLVRVLEEVEPVPWDLYIYRPQRGPVPQRIRLVFDHLVSRLSVH</sequence>
<keyword evidence="4" id="KW-0804">Transcription</keyword>
<protein>
    <submittedName>
        <fullName evidence="6">Transcriptional regulator, LysR family protein</fullName>
    </submittedName>
</protein>
<evidence type="ECO:0000313" key="6">
    <source>
        <dbReference type="EMBL" id="GAB60469.1"/>
    </source>
</evidence>
<dbReference type="InterPro" id="IPR000847">
    <property type="entry name" value="LysR_HTH_N"/>
</dbReference>
<dbReference type="AlphaFoldDB" id="I1E2E1"/>
<dbReference type="STRING" id="562729.RNAN_3494"/>
<comment type="similarity">
    <text evidence="1">Belongs to the LysR transcriptional regulatory family.</text>
</comment>
<dbReference type="InterPro" id="IPR058163">
    <property type="entry name" value="LysR-type_TF_proteobact-type"/>
</dbReference>